<keyword evidence="2" id="KW-0472">Membrane</keyword>
<evidence type="ECO:0000256" key="2">
    <source>
        <dbReference type="SAM" id="Phobius"/>
    </source>
</evidence>
<feature type="region of interest" description="Disordered" evidence="1">
    <location>
        <begin position="31"/>
        <end position="81"/>
    </location>
</feature>
<keyword evidence="2" id="KW-1133">Transmembrane helix</keyword>
<accession>A0ABP9ZH81</accession>
<proteinExistence type="predicted"/>
<evidence type="ECO:0000313" key="3">
    <source>
        <dbReference type="EMBL" id="GAA6114155.1"/>
    </source>
</evidence>
<organism evidence="3 4">
    <name type="scientific">Apilactobacillus apinorum</name>
    <dbReference type="NCBI Taxonomy" id="1218495"/>
    <lineage>
        <taxon>Bacteria</taxon>
        <taxon>Bacillati</taxon>
        <taxon>Bacillota</taxon>
        <taxon>Bacilli</taxon>
        <taxon>Lactobacillales</taxon>
        <taxon>Lactobacillaceae</taxon>
        <taxon>Apilactobacillus</taxon>
    </lineage>
</organism>
<feature type="compositionally biased region" description="Low complexity" evidence="1">
    <location>
        <begin position="39"/>
        <end position="64"/>
    </location>
</feature>
<evidence type="ECO:0008006" key="5">
    <source>
        <dbReference type="Google" id="ProtNLM"/>
    </source>
</evidence>
<name>A0ABP9ZH81_9LACO</name>
<evidence type="ECO:0000313" key="4">
    <source>
        <dbReference type="Proteomes" id="UP001438112"/>
    </source>
</evidence>
<feature type="transmembrane region" description="Helical" evidence="2">
    <location>
        <begin position="7"/>
        <end position="27"/>
    </location>
</feature>
<reference evidence="3 4" key="1">
    <citation type="submission" date="2024-03" db="EMBL/GenBank/DDBJ databases">
        <title>Inconsistent identification of Apilactobacillus kunkeei-related strains obtained by well-developed overall genome related indices.</title>
        <authorList>
            <person name="Maeno S."/>
            <person name="Endo A."/>
        </authorList>
    </citation>
    <scope>NUCLEOTIDE SEQUENCE [LARGE SCALE GENOMIC DNA]</scope>
    <source>
        <strain evidence="3 4">20H-10</strain>
    </source>
</reference>
<evidence type="ECO:0000256" key="1">
    <source>
        <dbReference type="SAM" id="MobiDB-lite"/>
    </source>
</evidence>
<dbReference type="EMBL" id="BAABVV010000028">
    <property type="protein sequence ID" value="GAA6114155.1"/>
    <property type="molecule type" value="Genomic_DNA"/>
</dbReference>
<dbReference type="RefSeq" id="WP_353317535.1">
    <property type="nucleotide sequence ID" value="NZ_BAABVV010000028.1"/>
</dbReference>
<comment type="caution">
    <text evidence="3">The sequence shown here is derived from an EMBL/GenBank/DDBJ whole genome shotgun (WGS) entry which is preliminary data.</text>
</comment>
<gene>
    <name evidence="3" type="ORF">AP20H10_05180</name>
</gene>
<keyword evidence="4" id="KW-1185">Reference proteome</keyword>
<keyword evidence="2" id="KW-0812">Transmembrane</keyword>
<sequence length="213" mass="23583">MKNKKAIITAISAVIVIILAIVAFGAYHHSNSKTDKPATSSTSVSSSTSSSSSSSSMSSSSSQKTVKKDTKKQTAQDINPNPVYKPITSNYYGNWYYGQVAKIVVQPDLFRGDHPTDPVSGEGPLVMERYGKTDAVYIESLYKINTYWPAVLKVNGDESYNVMVTSNANQFNDFKIYTSVPTKNPIKEYNFKKSHPELVDKHYISTDELDSLK</sequence>
<protein>
    <recommendedName>
        <fullName evidence="5">DUF4767 domain-containing protein</fullName>
    </recommendedName>
</protein>
<dbReference type="Proteomes" id="UP001438112">
    <property type="component" value="Unassembled WGS sequence"/>
</dbReference>